<reference evidence="1 2" key="1">
    <citation type="submission" date="2024-09" db="EMBL/GenBank/DDBJ databases">
        <authorList>
            <person name="Lee S.D."/>
        </authorList>
    </citation>
    <scope>NUCLEOTIDE SEQUENCE [LARGE SCALE GENOMIC DNA]</scope>
    <source>
        <strain evidence="1 2">N8-3</strain>
    </source>
</reference>
<evidence type="ECO:0000313" key="1">
    <source>
        <dbReference type="EMBL" id="MFC1420787.1"/>
    </source>
</evidence>
<evidence type="ECO:0000313" key="2">
    <source>
        <dbReference type="Proteomes" id="UP001592531"/>
    </source>
</evidence>
<dbReference type="RefSeq" id="WP_380542717.1">
    <property type="nucleotide sequence ID" value="NZ_JBHFAB010000030.1"/>
</dbReference>
<organism evidence="1 2">
    <name type="scientific">Streptacidiphilus cavernicola</name>
    <dbReference type="NCBI Taxonomy" id="3342716"/>
    <lineage>
        <taxon>Bacteria</taxon>
        <taxon>Bacillati</taxon>
        <taxon>Actinomycetota</taxon>
        <taxon>Actinomycetes</taxon>
        <taxon>Kitasatosporales</taxon>
        <taxon>Streptomycetaceae</taxon>
        <taxon>Streptacidiphilus</taxon>
    </lineage>
</organism>
<gene>
    <name evidence="1" type="ORF">ACEZDE_29695</name>
</gene>
<keyword evidence="2" id="KW-1185">Reference proteome</keyword>
<proteinExistence type="predicted"/>
<comment type="caution">
    <text evidence="1">The sequence shown here is derived from an EMBL/GenBank/DDBJ whole genome shotgun (WGS) entry which is preliminary data.</text>
</comment>
<name>A0ABV6W4W3_9ACTN</name>
<dbReference type="EMBL" id="JBHFAB010000030">
    <property type="protein sequence ID" value="MFC1420787.1"/>
    <property type="molecule type" value="Genomic_DNA"/>
</dbReference>
<protein>
    <submittedName>
        <fullName evidence="1">Uncharacterized protein</fullName>
    </submittedName>
</protein>
<sequence length="117" mass="12823">MSAELAQQILDRITADPDAFTPGLTGFASVLGHAVWPEDHITGDDISMGIAGWACHLSNWRLSTDDFGRAWAFEEGWDERRSVLELAVELLDLDSFALLEEDDRGTAIAGLRAIANH</sequence>
<dbReference type="Proteomes" id="UP001592531">
    <property type="component" value="Unassembled WGS sequence"/>
</dbReference>
<accession>A0ABV6W4W3</accession>